<dbReference type="InterPro" id="IPR011045">
    <property type="entry name" value="N2O_reductase_N"/>
</dbReference>
<proteinExistence type="predicted"/>
<gene>
    <name evidence="3" type="ORF">FIV42_14265</name>
</gene>
<dbReference type="PROSITE" id="PS51257">
    <property type="entry name" value="PROKAR_LIPOPROTEIN"/>
    <property type="match status" value="1"/>
</dbReference>
<sequence length="955" mass="101524">MMRLTNATALVGALILGAGLSAGCSEDDFEQPASLQSPRAMTIARGQVCMTSSAPFGGAVRPVLSECGTTEEGVEEVSAIGLVANQTGNSVGVIDMTRNTREDTQRTPRLVDLDPAVPGVTHIPVGNSPVDVAAGTGTTAYAVNQADASVSVINLTVLKALQDDIVFDEAPKKVVVTPKPSADAPGTLVVALTNPSRLWTHDEVECAFPQNAIDEEGNIDRDQAPADTGCDDVPTQDAGQTIALPGTVSDLVVGPTGDLVYAVYTDANFASVFAVTDTGLDTFDDGCLEGDAAPCEVARVGLTFGCSDGIDNEGDGLVDQNDPQCYGPRGSESPDGIGRTPQGECSDGVDNEEGQPDGLIDRQDPDCLYSGGAEDAPIVADATLACMDGRDNDDDGQTDYPADDACYGDVGRTERAAEPLGYTSVSIDPAGNFLYAVDQANNQVIVVDATRLELIDAFDAGGRDRTPFSSQLGISVPPAPTAVDALVERDVTWQDPQDDSHYIVRYVFGAFVATDGGFVYNLNAASVECEVTDPAAEANCLDLPAFPIEYDVEECLGGEGTLEEVDCAGERLVEGDGFRQVVNPNFQLQDSSDRQSRVRGLGTCENPQVFVDALRASLDGPVDVSCTSPLRPQPIDPFAASVGDDALAAAIEDREFDRASLLQQSTLGLEPTDEGSVAVENFVSVADQAIVQESVTVTWEGVIPGTNRDDGIVAEEPGELTVVGLDLCETGVQEGDRLTILSTPVDPNGEIPSQCDIFVDDQDARDFRTWEISEVRPDALVLSVIAEEDEGENFVDELPSRGCFAEGVRYEIRANDEWIVVGDRSGFLSDRTSVLGTCQPKFGADDARFNARVQTGELFEGPYFSFQLFEGFAPEGAQAPVDPARSADEEFSYRFSVERNFSPDSYRTTTVLPTQVLAENNLPAGRWLIVPDPASNFIYFRALDIRGDEGVFLLQ</sequence>
<dbReference type="EMBL" id="CP041186">
    <property type="protein sequence ID" value="QDG51861.1"/>
    <property type="molecule type" value="Genomic_DNA"/>
</dbReference>
<dbReference type="RefSeq" id="WP_141198341.1">
    <property type="nucleotide sequence ID" value="NZ_CP041186.1"/>
</dbReference>
<evidence type="ECO:0000313" key="3">
    <source>
        <dbReference type="EMBL" id="QDG51861.1"/>
    </source>
</evidence>
<dbReference type="Proteomes" id="UP000315995">
    <property type="component" value="Chromosome"/>
</dbReference>
<feature type="signal peptide" evidence="2">
    <location>
        <begin position="1"/>
        <end position="22"/>
    </location>
</feature>
<dbReference type="AlphaFoldDB" id="A0A4Y6PU62"/>
<dbReference type="Gene3D" id="2.130.10.10">
    <property type="entry name" value="YVTN repeat-like/Quinoprotein amine dehydrogenase"/>
    <property type="match status" value="1"/>
</dbReference>
<name>A0A4Y6PU62_PERCE</name>
<dbReference type="OrthoDB" id="5477611at2"/>
<accession>A0A5B8Y565</accession>
<organism evidence="3 4">
    <name type="scientific">Persicimonas caeni</name>
    <dbReference type="NCBI Taxonomy" id="2292766"/>
    <lineage>
        <taxon>Bacteria</taxon>
        <taxon>Deltaproteobacteria</taxon>
        <taxon>Bradymonadales</taxon>
        <taxon>Bradymonadaceae</taxon>
        <taxon>Persicimonas</taxon>
    </lineage>
</organism>
<evidence type="ECO:0000313" key="4">
    <source>
        <dbReference type="Proteomes" id="UP000315995"/>
    </source>
</evidence>
<evidence type="ECO:0000256" key="2">
    <source>
        <dbReference type="SAM" id="SignalP"/>
    </source>
</evidence>
<accession>A0A4Y6PU62</accession>
<feature type="region of interest" description="Disordered" evidence="1">
    <location>
        <begin position="314"/>
        <end position="358"/>
    </location>
</feature>
<dbReference type="SUPFAM" id="SSF63829">
    <property type="entry name" value="Calcium-dependent phosphotriesterase"/>
    <property type="match status" value="1"/>
</dbReference>
<evidence type="ECO:0000256" key="1">
    <source>
        <dbReference type="SAM" id="MobiDB-lite"/>
    </source>
</evidence>
<reference evidence="3 4" key="1">
    <citation type="submission" date="2019-06" db="EMBL/GenBank/DDBJ databases">
        <title>Persicimonas caeni gen. nov., sp. nov., a predatory bacterium isolated from solar saltern.</title>
        <authorList>
            <person name="Wang S."/>
        </authorList>
    </citation>
    <scope>NUCLEOTIDE SEQUENCE [LARGE SCALE GENOMIC DNA]</scope>
    <source>
        <strain evidence="3 4">YN101</strain>
    </source>
</reference>
<dbReference type="InterPro" id="IPR015943">
    <property type="entry name" value="WD40/YVTN_repeat-like_dom_sf"/>
</dbReference>
<keyword evidence="2" id="KW-0732">Signal</keyword>
<keyword evidence="4" id="KW-1185">Reference proteome</keyword>
<feature type="chain" id="PRO_5030106443" evidence="2">
    <location>
        <begin position="23"/>
        <end position="955"/>
    </location>
</feature>
<dbReference type="SUPFAM" id="SSF50974">
    <property type="entry name" value="Nitrous oxide reductase, N-terminal domain"/>
    <property type="match status" value="1"/>
</dbReference>
<protein>
    <submittedName>
        <fullName evidence="3">Uncharacterized protein</fullName>
    </submittedName>
</protein>